<evidence type="ECO:0000256" key="7">
    <source>
        <dbReference type="SAM" id="MobiDB-lite"/>
    </source>
</evidence>
<sequence length="753" mass="80802">MDTRTRTASPAEDIADANHTTPLTVHQDKISAYYSLVFPHYTFYIQTLSITIGRRCAPNASASSTTDASQVDVDLGALKSVSRLHAKIEYDQDEDRFVLIVIGRNGAWVDGVWSGTGTRAPLGERSQIQIASRTFHFVLPPPPPPEDTPSPSSQSSAHRPRSPSIDITSISPPSSQPSHSPPPAIEVPLPPPSPEPQLQYVSPLPGPKLKPQPHKPQPQPQLVPQPELPNSNSIGKSGKNNPKKRKKGDIDPPPIVERPRPEDMPPKPPFTYAQLIYRSIKEIGGKATLQEICSWIMNTHEYYRYADGAWMSSVRHNLSSGRAFLKMERCGGDRGKGFFWSVDEKFSQTLEEQEMKVKQAAAAAAQGLPANSSESSGKNRKKDKGALLEPPLKRSVKGDMKGVPLPPPLTSSPLPFKHTLSPTIIPPAVPGPTPETSIGTSTSATTGVFAYPSLPHGSHPQRTNPPTTSTSTFSTPTASGPNPYAQLTQPNWGMHTVLANTQASTSSGPVSTTAQAPTSIHAIISPQPPPATATVSAVVPDVVIPIILGPIPPTHPDYSPNHPNNSAKEGYMILHERKLILDPDVFAELTKEMLTELEKMGAREALGVLTSHMIRALKERRAKGRGKDRGSRRPKGTGRGGAARKSTVVTTAPFTNVPLGDRKKPTGDITSKSCKGETAKDSSINIPDTKPPVPPPLPTPDVVPIESKPPDNTQSVRGEADPGSPIIVVDDDSEDDVPAAKRRKIDGGLTVAS</sequence>
<dbReference type="Gene3D" id="1.10.10.10">
    <property type="entry name" value="Winged helix-like DNA-binding domain superfamily/Winged helix DNA-binding domain"/>
    <property type="match status" value="1"/>
</dbReference>
<keyword evidence="4" id="KW-0804">Transcription</keyword>
<dbReference type="PRINTS" id="PR01217">
    <property type="entry name" value="PRICHEXTENSN"/>
</dbReference>
<feature type="compositionally biased region" description="Low complexity" evidence="7">
    <location>
        <begin position="464"/>
        <end position="479"/>
    </location>
</feature>
<feature type="compositionally biased region" description="Pro residues" evidence="7">
    <location>
        <begin position="139"/>
        <end position="148"/>
    </location>
</feature>
<dbReference type="SUPFAM" id="SSF46785">
    <property type="entry name" value="Winged helix' DNA-binding domain"/>
    <property type="match status" value="1"/>
</dbReference>
<dbReference type="PROSITE" id="PS50039">
    <property type="entry name" value="FORK_HEAD_3"/>
    <property type="match status" value="1"/>
</dbReference>
<keyword evidence="11" id="KW-1185">Reference proteome</keyword>
<evidence type="ECO:0000256" key="5">
    <source>
        <dbReference type="ARBA" id="ARBA00023242"/>
    </source>
</evidence>
<evidence type="ECO:0000256" key="6">
    <source>
        <dbReference type="PROSITE-ProRule" id="PRU00089"/>
    </source>
</evidence>
<feature type="region of interest" description="Disordered" evidence="7">
    <location>
        <begin position="455"/>
        <end position="479"/>
    </location>
</feature>
<evidence type="ECO:0000259" key="9">
    <source>
        <dbReference type="PROSITE" id="PS50039"/>
    </source>
</evidence>
<dbReference type="SUPFAM" id="SSF49879">
    <property type="entry name" value="SMAD/FHA domain"/>
    <property type="match status" value="1"/>
</dbReference>
<dbReference type="Pfam" id="PF00498">
    <property type="entry name" value="FHA"/>
    <property type="match status" value="1"/>
</dbReference>
<dbReference type="InterPro" id="IPR036390">
    <property type="entry name" value="WH_DNA-bd_sf"/>
</dbReference>
<protein>
    <recommendedName>
        <fullName evidence="12">Fork-head domain-containing protein</fullName>
    </recommendedName>
</protein>
<dbReference type="STRING" id="945553.A0A0D2P0Z0"/>
<feature type="compositionally biased region" description="Pro residues" evidence="7">
    <location>
        <begin position="689"/>
        <end position="701"/>
    </location>
</feature>
<feature type="compositionally biased region" description="Pro residues" evidence="7">
    <location>
        <begin position="204"/>
        <end position="227"/>
    </location>
</feature>
<feature type="compositionally biased region" description="Low complexity" evidence="7">
    <location>
        <begin position="149"/>
        <end position="178"/>
    </location>
</feature>
<feature type="region of interest" description="Disordered" evidence="7">
    <location>
        <begin position="136"/>
        <end position="268"/>
    </location>
</feature>
<dbReference type="GO" id="GO:0000978">
    <property type="term" value="F:RNA polymerase II cis-regulatory region sequence-specific DNA binding"/>
    <property type="evidence" value="ECO:0007669"/>
    <property type="project" value="TreeGrafter"/>
</dbReference>
<dbReference type="CDD" id="cd00059">
    <property type="entry name" value="FH_FOX"/>
    <property type="match status" value="1"/>
</dbReference>
<dbReference type="AlphaFoldDB" id="A0A0D2P0Z0"/>
<feature type="region of interest" description="Disordered" evidence="7">
    <location>
        <begin position="360"/>
        <end position="403"/>
    </location>
</feature>
<feature type="domain" description="FHA" evidence="8">
    <location>
        <begin position="50"/>
        <end position="114"/>
    </location>
</feature>
<dbReference type="Proteomes" id="UP000054270">
    <property type="component" value="Unassembled WGS sequence"/>
</dbReference>
<accession>A0A0D2P0Z0</accession>
<evidence type="ECO:0000313" key="10">
    <source>
        <dbReference type="EMBL" id="KJA24564.1"/>
    </source>
</evidence>
<organism evidence="10 11">
    <name type="scientific">Hypholoma sublateritium (strain FD-334 SS-4)</name>
    <dbReference type="NCBI Taxonomy" id="945553"/>
    <lineage>
        <taxon>Eukaryota</taxon>
        <taxon>Fungi</taxon>
        <taxon>Dikarya</taxon>
        <taxon>Basidiomycota</taxon>
        <taxon>Agaricomycotina</taxon>
        <taxon>Agaricomycetes</taxon>
        <taxon>Agaricomycetidae</taxon>
        <taxon>Agaricales</taxon>
        <taxon>Agaricineae</taxon>
        <taxon>Strophariaceae</taxon>
        <taxon>Hypholoma</taxon>
    </lineage>
</organism>
<evidence type="ECO:0000256" key="1">
    <source>
        <dbReference type="ARBA" id="ARBA00004123"/>
    </source>
</evidence>
<dbReference type="PROSITE" id="PS50006">
    <property type="entry name" value="FHA_DOMAIN"/>
    <property type="match status" value="1"/>
</dbReference>
<keyword evidence="5 6" id="KW-0539">Nucleus</keyword>
<gene>
    <name evidence="10" type="ORF">HYPSUDRAFT_214454</name>
</gene>
<feature type="region of interest" description="Disordered" evidence="7">
    <location>
        <begin position="618"/>
        <end position="753"/>
    </location>
</feature>
<dbReference type="PANTHER" id="PTHR45881">
    <property type="entry name" value="CHECKPOINT SUPPRESSOR 1-LIKE, ISOFORM A-RELATED"/>
    <property type="match status" value="1"/>
</dbReference>
<evidence type="ECO:0000256" key="4">
    <source>
        <dbReference type="ARBA" id="ARBA00023163"/>
    </source>
</evidence>
<proteinExistence type="predicted"/>
<dbReference type="EMBL" id="KN817536">
    <property type="protein sequence ID" value="KJA24564.1"/>
    <property type="molecule type" value="Genomic_DNA"/>
</dbReference>
<dbReference type="InterPro" id="IPR008984">
    <property type="entry name" value="SMAD_FHA_dom_sf"/>
</dbReference>
<feature type="domain" description="Fork-head" evidence="9">
    <location>
        <begin position="267"/>
        <end position="361"/>
    </location>
</feature>
<keyword evidence="3 6" id="KW-0238">DNA-binding</keyword>
<dbReference type="GO" id="GO:0000981">
    <property type="term" value="F:DNA-binding transcription factor activity, RNA polymerase II-specific"/>
    <property type="evidence" value="ECO:0007669"/>
    <property type="project" value="TreeGrafter"/>
</dbReference>
<feature type="compositionally biased region" description="Low complexity" evidence="7">
    <location>
        <begin position="228"/>
        <end position="240"/>
    </location>
</feature>
<name>A0A0D2P0Z0_HYPSF</name>
<evidence type="ECO:0000256" key="3">
    <source>
        <dbReference type="ARBA" id="ARBA00023125"/>
    </source>
</evidence>
<dbReference type="SMART" id="SM00339">
    <property type="entry name" value="FH"/>
    <property type="match status" value="1"/>
</dbReference>
<dbReference type="InterPro" id="IPR036388">
    <property type="entry name" value="WH-like_DNA-bd_sf"/>
</dbReference>
<dbReference type="OrthoDB" id="5954824at2759"/>
<dbReference type="Gene3D" id="2.60.200.20">
    <property type="match status" value="1"/>
</dbReference>
<dbReference type="PRINTS" id="PR00053">
    <property type="entry name" value="FORKHEAD"/>
</dbReference>
<dbReference type="OMA" id="EKYAFYR"/>
<feature type="compositionally biased region" description="Pro residues" evidence="7">
    <location>
        <begin position="179"/>
        <end position="195"/>
    </location>
</feature>
<evidence type="ECO:0000313" key="11">
    <source>
        <dbReference type="Proteomes" id="UP000054270"/>
    </source>
</evidence>
<dbReference type="InterPro" id="IPR001766">
    <property type="entry name" value="Fork_head_dom"/>
</dbReference>
<evidence type="ECO:0000259" key="8">
    <source>
        <dbReference type="PROSITE" id="PS50006"/>
    </source>
</evidence>
<dbReference type="PANTHER" id="PTHR45881:SF1">
    <property type="entry name" value="FORK HEAD PROTEIN HOMOLOG 2"/>
    <property type="match status" value="1"/>
</dbReference>
<evidence type="ECO:0008006" key="12">
    <source>
        <dbReference type="Google" id="ProtNLM"/>
    </source>
</evidence>
<dbReference type="CDD" id="cd22701">
    <property type="entry name" value="FHA_FKH1-like"/>
    <property type="match status" value="1"/>
</dbReference>
<keyword evidence="2" id="KW-0805">Transcription regulation</keyword>
<evidence type="ECO:0000256" key="2">
    <source>
        <dbReference type="ARBA" id="ARBA00023015"/>
    </source>
</evidence>
<comment type="subcellular location">
    <subcellularLocation>
        <location evidence="1 6">Nucleus</location>
    </subcellularLocation>
</comment>
<dbReference type="InterPro" id="IPR000253">
    <property type="entry name" value="FHA_dom"/>
</dbReference>
<dbReference type="GO" id="GO:0005634">
    <property type="term" value="C:nucleus"/>
    <property type="evidence" value="ECO:0007669"/>
    <property type="project" value="UniProtKB-SubCell"/>
</dbReference>
<feature type="DNA-binding region" description="Fork-head" evidence="6">
    <location>
        <begin position="267"/>
        <end position="361"/>
    </location>
</feature>
<reference evidence="11" key="1">
    <citation type="submission" date="2014-04" db="EMBL/GenBank/DDBJ databases">
        <title>Evolutionary Origins and Diversification of the Mycorrhizal Mutualists.</title>
        <authorList>
            <consortium name="DOE Joint Genome Institute"/>
            <consortium name="Mycorrhizal Genomics Consortium"/>
            <person name="Kohler A."/>
            <person name="Kuo A."/>
            <person name="Nagy L.G."/>
            <person name="Floudas D."/>
            <person name="Copeland A."/>
            <person name="Barry K.W."/>
            <person name="Cichocki N."/>
            <person name="Veneault-Fourrey C."/>
            <person name="LaButti K."/>
            <person name="Lindquist E.A."/>
            <person name="Lipzen A."/>
            <person name="Lundell T."/>
            <person name="Morin E."/>
            <person name="Murat C."/>
            <person name="Riley R."/>
            <person name="Ohm R."/>
            <person name="Sun H."/>
            <person name="Tunlid A."/>
            <person name="Henrissat B."/>
            <person name="Grigoriev I.V."/>
            <person name="Hibbett D.S."/>
            <person name="Martin F."/>
        </authorList>
    </citation>
    <scope>NUCLEOTIDE SEQUENCE [LARGE SCALE GENOMIC DNA]</scope>
    <source>
        <strain evidence="11">FD-334 SS-4</strain>
    </source>
</reference>
<dbReference type="Pfam" id="PF00250">
    <property type="entry name" value="Forkhead"/>
    <property type="match status" value="1"/>
</dbReference>